<reference evidence="1 2" key="1">
    <citation type="submission" date="2023-07" db="EMBL/GenBank/DDBJ databases">
        <title>Sorghum-associated microbial communities from plants grown in Nebraska, USA.</title>
        <authorList>
            <person name="Schachtman D."/>
        </authorList>
    </citation>
    <scope>NUCLEOTIDE SEQUENCE [LARGE SCALE GENOMIC DNA]</scope>
    <source>
        <strain evidence="1 2">4138</strain>
    </source>
</reference>
<evidence type="ECO:0000313" key="2">
    <source>
        <dbReference type="Proteomes" id="UP001257909"/>
    </source>
</evidence>
<sequence length="170" mass="19339">MSSFIDNALVKLDEAAFYLALMDKLELERASFTDTRKPEIEFSYLLSALLNACYSCTEHLIRNRVNHDLIKSFKDSHPNFYKSGPNGGWRTQAVHFRPVNPEHDGYIPPPGNNVILRFREKAKPHKPGEPVTLSFGAGSFYFTDTGPQNSICNLCSQHLSYIRKLIEDCK</sequence>
<proteinExistence type="predicted"/>
<dbReference type="Proteomes" id="UP001257909">
    <property type="component" value="Unassembled WGS sequence"/>
</dbReference>
<protein>
    <submittedName>
        <fullName evidence="1">Uncharacterized protein</fullName>
    </submittedName>
</protein>
<evidence type="ECO:0000313" key="1">
    <source>
        <dbReference type="EMBL" id="MDR7120941.1"/>
    </source>
</evidence>
<organism evidence="1 2">
    <name type="scientific">Rheinheimera soli</name>
    <dbReference type="NCBI Taxonomy" id="443616"/>
    <lineage>
        <taxon>Bacteria</taxon>
        <taxon>Pseudomonadati</taxon>
        <taxon>Pseudomonadota</taxon>
        <taxon>Gammaproteobacteria</taxon>
        <taxon>Chromatiales</taxon>
        <taxon>Chromatiaceae</taxon>
        <taxon>Rheinheimera</taxon>
    </lineage>
</organism>
<name>A0ABU1VYZ9_9GAMM</name>
<keyword evidence="2" id="KW-1185">Reference proteome</keyword>
<dbReference type="EMBL" id="JAVDWR010000004">
    <property type="protein sequence ID" value="MDR7120941.1"/>
    <property type="molecule type" value="Genomic_DNA"/>
</dbReference>
<dbReference type="RefSeq" id="WP_310277160.1">
    <property type="nucleotide sequence ID" value="NZ_JAVDWR010000004.1"/>
</dbReference>
<gene>
    <name evidence="1" type="ORF">J2W69_001879</name>
</gene>
<accession>A0ABU1VYZ9</accession>
<comment type="caution">
    <text evidence="1">The sequence shown here is derived from an EMBL/GenBank/DDBJ whole genome shotgun (WGS) entry which is preliminary data.</text>
</comment>